<evidence type="ECO:0000259" key="8">
    <source>
        <dbReference type="PROSITE" id="PS50280"/>
    </source>
</evidence>
<feature type="domain" description="C2H2-type" evidence="7">
    <location>
        <begin position="1363"/>
        <end position="1388"/>
    </location>
</feature>
<evidence type="ECO:0000259" key="7">
    <source>
        <dbReference type="PROSITE" id="PS50157"/>
    </source>
</evidence>
<feature type="domain" description="C2H2-type" evidence="7">
    <location>
        <begin position="1258"/>
        <end position="1286"/>
    </location>
</feature>
<feature type="domain" description="C2H2-type" evidence="7">
    <location>
        <begin position="1083"/>
        <end position="1110"/>
    </location>
</feature>
<evidence type="ECO:0000256" key="4">
    <source>
        <dbReference type="ARBA" id="ARBA00022833"/>
    </source>
</evidence>
<evidence type="ECO:0000256" key="6">
    <source>
        <dbReference type="SAM" id="MobiDB-lite"/>
    </source>
</evidence>
<sequence length="1609" mass="178129">MAENHHRGKANHTGHNTSLNINPSNTHRISEALTPTSSTALSSANQGEGAVRIPLSLSAENLDNVRANGIQFTNSNLGHNSGINSNGNIVSGSGNFNLSFSNGNVILNNPLDGNVSNGGVILEAVSLAEHQHHQQLLQLQQQNAIRSNGRTVLHSNEISSNGIIDSQNLGNGHLISMGGSDGMAVSDGSNSASGLIQALGAAVSRAVANGHFSNLLSSAMNLPLSINQNGIVSGSEIMTFNTVPTSIMNGASAQLLLNQQQQNHQQLALNHLDNTISSMPSVNLHHGGISMARSDVGGSTVTTSSGLGNSSVTVSLGQQHQQQMWVQPDQSGFLPAAVSLASQGLALQGAITLQGPTSSQDRSSVQVHELQHSHIDGNHYQDLRAQFPGVFQVQHGNRNETYQSAAHSTYGRSTPVQDYKDMGDDSEATPSFSNSQQMSVESQAAVNVASQLIETSAVDSSSLQQCYQLVFDAGNRLMTVQRVMSPSDCTVSQSTLSFDSSEAQASLLPMTSQPGQSYTMVQVSTMPNPFGPGSSTGETKSDMDGVTECDTTQEDIEFHRSPTYLDNSSNIDDEPSLDSTTLHSTIQVNAGTSSEDVIMDSTLDSSDLTALHPVSLDMSQEIAGPSGLVSYSNSRLKPETTIKVSTPSSIIASVRRSKRLEQVRLEPRASQRKMDYKSEPYDLNMLWCEDCMQSYEVMCPIHKMVLVQDKIVMTRAYASLPNQLRIFRIPEAQIEPGDSDHGVQAKRQIPKFTQFGPFVGQLVDSMDQVTRKFFPLVVRYTHGTQCIKLINYFITGLEYPDGSCKYYETGDENKCNWLMFVRPAKSFAEQNLVAYQHKDSIYFSVTRLIESKQELKVWYSAPFAERMGAKTLELTVDDLQALDEEDARFGCFECSRKFKSSAALQQHLSTHDAEDMKDFDHDGDQDTDFLANLEEGMVKGKQRAAAAVRKRLLQGKMKNGGIEAGNYQWKKKSTNLYLSKTLKKYKKRQWSDKTLLGMKSMYKRQGKVSGGSEWMCTHCDLTFDNASLLNLHTLTHAAEDLGMDEIKKLTGDQGAGMAQSESATGDENSSTLASLMNLSSPIVVCPKCSMAFDDHKSLMNHVSMHAQPSSEKRPFDCRNCSKSFSTQENLAKHQMVHGDESEKPLQCAICFKRVMNNAALACHMKTHSEKKYYDCPVCNEEFDLVADLREHALRHMDNQGLYPCNSCTKIFEDFSVLKKHIKSLHPDRIFVCPECEKPFPRLDKLRLHMLRHTSHREFMCETCGRQFKRKDKLNEHRKRVHSKERMEQQLYAMQQQNSKHISKFTPKVLPSEWHRFIYKCHTCLLGFKRRGMLVNHLAKRHPDIKPEQVPELNLPILKTQKDFYCQYCKKIYKSSSKRKSHIQKIHPGCAVPPSSRKKLPQQEASSFSHTVSSVTMMPHGCKFCHKQYASKAKLLQHQRKNHPELVEPVHEKKKAKKAQQDYLHITVTDPAQGIERYEAVPIAVVTQGDSTGDADLLTQAMSELHNYANEFMSNSRLSMTCPPTMVHIQSNNQFQPTTIDINQLNLQAIHSFTSQNGGVATVLAQPQQPTSPTQAVTVLAPSGSQTINLNNSQLITRALANGCFSSSFR</sequence>
<dbReference type="GO" id="GO:0008270">
    <property type="term" value="F:zinc ion binding"/>
    <property type="evidence" value="ECO:0007669"/>
    <property type="project" value="UniProtKB-KW"/>
</dbReference>
<dbReference type="SMART" id="SM00355">
    <property type="entry name" value="ZnF_C2H2"/>
    <property type="match status" value="12"/>
</dbReference>
<evidence type="ECO:0008006" key="11">
    <source>
        <dbReference type="Google" id="ProtNLM"/>
    </source>
</evidence>
<dbReference type="Pfam" id="PF00096">
    <property type="entry name" value="zf-C2H2"/>
    <property type="match status" value="4"/>
</dbReference>
<evidence type="ECO:0000313" key="9">
    <source>
        <dbReference type="EMBL" id="CAL1545396.1"/>
    </source>
</evidence>
<evidence type="ECO:0000256" key="1">
    <source>
        <dbReference type="ARBA" id="ARBA00022723"/>
    </source>
</evidence>
<feature type="domain" description="C2H2-type" evidence="7">
    <location>
        <begin position="1230"/>
        <end position="1257"/>
    </location>
</feature>
<dbReference type="SUPFAM" id="SSF57667">
    <property type="entry name" value="beta-beta-alpha zinc fingers"/>
    <property type="match status" value="5"/>
</dbReference>
<feature type="domain" description="C2H2-type" evidence="7">
    <location>
        <begin position="1173"/>
        <end position="1200"/>
    </location>
</feature>
<dbReference type="GO" id="GO:0000981">
    <property type="term" value="F:DNA-binding transcription factor activity, RNA polymerase II-specific"/>
    <property type="evidence" value="ECO:0007669"/>
    <property type="project" value="TreeGrafter"/>
</dbReference>
<keyword evidence="4" id="KW-0862">Zinc</keyword>
<dbReference type="Pfam" id="PF21549">
    <property type="entry name" value="PRDM2_PR"/>
    <property type="match status" value="1"/>
</dbReference>
<feature type="domain" description="C2H2-type" evidence="7">
    <location>
        <begin position="1318"/>
        <end position="1346"/>
    </location>
</feature>
<dbReference type="PANTHER" id="PTHR24379:SF121">
    <property type="entry name" value="C2H2-TYPE DOMAIN-CONTAINING PROTEIN"/>
    <property type="match status" value="1"/>
</dbReference>
<feature type="compositionally biased region" description="Polar residues" evidence="6">
    <location>
        <begin position="13"/>
        <end position="25"/>
    </location>
</feature>
<feature type="domain" description="C2H2-type" evidence="7">
    <location>
        <begin position="1145"/>
        <end position="1172"/>
    </location>
</feature>
<feature type="region of interest" description="Disordered" evidence="6">
    <location>
        <begin position="1"/>
        <end position="25"/>
    </location>
</feature>
<name>A0AAV2IIF5_LYMST</name>
<evidence type="ECO:0000256" key="3">
    <source>
        <dbReference type="ARBA" id="ARBA00022771"/>
    </source>
</evidence>
<keyword evidence="3 5" id="KW-0863">Zinc-finger</keyword>
<dbReference type="InterPro" id="IPR001214">
    <property type="entry name" value="SET_dom"/>
</dbReference>
<feature type="domain" description="C2H2-type" evidence="7">
    <location>
        <begin position="1115"/>
        <end position="1142"/>
    </location>
</feature>
<dbReference type="Gene3D" id="2.170.270.10">
    <property type="entry name" value="SET domain"/>
    <property type="match status" value="1"/>
</dbReference>
<feature type="domain" description="C2H2-type" evidence="7">
    <location>
        <begin position="1202"/>
        <end position="1225"/>
    </location>
</feature>
<dbReference type="InterPro" id="IPR046341">
    <property type="entry name" value="SET_dom_sf"/>
</dbReference>
<keyword evidence="1" id="KW-0479">Metal-binding</keyword>
<protein>
    <recommendedName>
        <fullName evidence="11">PR domain zinc finger protein 10</fullName>
    </recommendedName>
</protein>
<dbReference type="PROSITE" id="PS00028">
    <property type="entry name" value="ZINC_FINGER_C2H2_1"/>
    <property type="match status" value="11"/>
</dbReference>
<proteinExistence type="predicted"/>
<accession>A0AAV2IIF5</accession>
<reference evidence="9 10" key="1">
    <citation type="submission" date="2024-04" db="EMBL/GenBank/DDBJ databases">
        <authorList>
            <consortium name="Genoscope - CEA"/>
            <person name="William W."/>
        </authorList>
    </citation>
    <scope>NUCLEOTIDE SEQUENCE [LARGE SCALE GENOMIC DNA]</scope>
</reference>
<dbReference type="Gene3D" id="3.30.160.60">
    <property type="entry name" value="Classic Zinc Finger"/>
    <property type="match status" value="7"/>
</dbReference>
<gene>
    <name evidence="9" type="ORF">GSLYS_00018879001</name>
</gene>
<dbReference type="FunFam" id="3.30.160.60:FF:000100">
    <property type="entry name" value="Zinc finger 45-like"/>
    <property type="match status" value="1"/>
</dbReference>
<comment type="caution">
    <text evidence="9">The sequence shown here is derived from an EMBL/GenBank/DDBJ whole genome shotgun (WGS) entry which is preliminary data.</text>
</comment>
<evidence type="ECO:0000256" key="2">
    <source>
        <dbReference type="ARBA" id="ARBA00022737"/>
    </source>
</evidence>
<dbReference type="Proteomes" id="UP001497497">
    <property type="component" value="Unassembled WGS sequence"/>
</dbReference>
<dbReference type="GO" id="GO:0005634">
    <property type="term" value="C:nucleus"/>
    <property type="evidence" value="ECO:0007669"/>
    <property type="project" value="TreeGrafter"/>
</dbReference>
<feature type="domain" description="SET" evidence="8">
    <location>
        <begin position="722"/>
        <end position="860"/>
    </location>
</feature>
<evidence type="ECO:0000313" key="10">
    <source>
        <dbReference type="Proteomes" id="UP001497497"/>
    </source>
</evidence>
<organism evidence="9 10">
    <name type="scientific">Lymnaea stagnalis</name>
    <name type="common">Great pond snail</name>
    <name type="synonym">Helix stagnalis</name>
    <dbReference type="NCBI Taxonomy" id="6523"/>
    <lineage>
        <taxon>Eukaryota</taxon>
        <taxon>Metazoa</taxon>
        <taxon>Spiralia</taxon>
        <taxon>Lophotrochozoa</taxon>
        <taxon>Mollusca</taxon>
        <taxon>Gastropoda</taxon>
        <taxon>Heterobranchia</taxon>
        <taxon>Euthyneura</taxon>
        <taxon>Panpulmonata</taxon>
        <taxon>Hygrophila</taxon>
        <taxon>Lymnaeoidea</taxon>
        <taxon>Lymnaeidae</taxon>
        <taxon>Lymnaea</taxon>
    </lineage>
</organism>
<evidence type="ECO:0000256" key="5">
    <source>
        <dbReference type="PROSITE-ProRule" id="PRU00042"/>
    </source>
</evidence>
<feature type="domain" description="C2H2-type" evidence="7">
    <location>
        <begin position="1419"/>
        <end position="1442"/>
    </location>
</feature>
<feature type="compositionally biased region" description="Basic residues" evidence="6">
    <location>
        <begin position="1"/>
        <end position="12"/>
    </location>
</feature>
<dbReference type="PROSITE" id="PS50280">
    <property type="entry name" value="SET"/>
    <property type="match status" value="1"/>
</dbReference>
<keyword evidence="2" id="KW-0677">Repeat</keyword>
<feature type="domain" description="C2H2-type" evidence="7">
    <location>
        <begin position="1014"/>
        <end position="1041"/>
    </location>
</feature>
<dbReference type="InterPro" id="IPR013087">
    <property type="entry name" value="Znf_C2H2_type"/>
</dbReference>
<dbReference type="PROSITE" id="PS50157">
    <property type="entry name" value="ZINC_FINGER_C2H2_2"/>
    <property type="match status" value="12"/>
</dbReference>
<dbReference type="GO" id="GO:0000977">
    <property type="term" value="F:RNA polymerase II transcription regulatory region sequence-specific DNA binding"/>
    <property type="evidence" value="ECO:0007669"/>
    <property type="project" value="TreeGrafter"/>
</dbReference>
<keyword evidence="10" id="KW-1185">Reference proteome</keyword>
<feature type="region of interest" description="Disordered" evidence="6">
    <location>
        <begin position="1383"/>
        <end position="1402"/>
    </location>
</feature>
<dbReference type="EMBL" id="CAXITT010000705">
    <property type="protein sequence ID" value="CAL1545396.1"/>
    <property type="molecule type" value="Genomic_DNA"/>
</dbReference>
<feature type="domain" description="C2H2-type" evidence="7">
    <location>
        <begin position="889"/>
        <end position="916"/>
    </location>
</feature>
<dbReference type="PANTHER" id="PTHR24379">
    <property type="entry name" value="KRAB AND ZINC FINGER DOMAIN-CONTAINING"/>
    <property type="match status" value="1"/>
</dbReference>
<dbReference type="InterPro" id="IPR036236">
    <property type="entry name" value="Znf_C2H2_sf"/>
</dbReference>